<reference evidence="2 3" key="1">
    <citation type="journal article" date="2022" name="Nat. Genet.">
        <title>Improved pea reference genome and pan-genome highlight genomic features and evolutionary characteristics.</title>
        <authorList>
            <person name="Yang T."/>
            <person name="Liu R."/>
            <person name="Luo Y."/>
            <person name="Hu S."/>
            <person name="Wang D."/>
            <person name="Wang C."/>
            <person name="Pandey M.K."/>
            <person name="Ge S."/>
            <person name="Xu Q."/>
            <person name="Li N."/>
            <person name="Li G."/>
            <person name="Huang Y."/>
            <person name="Saxena R.K."/>
            <person name="Ji Y."/>
            <person name="Li M."/>
            <person name="Yan X."/>
            <person name="He Y."/>
            <person name="Liu Y."/>
            <person name="Wang X."/>
            <person name="Xiang C."/>
            <person name="Varshney R.K."/>
            <person name="Ding H."/>
            <person name="Gao S."/>
            <person name="Zong X."/>
        </authorList>
    </citation>
    <scope>NUCLEOTIDE SEQUENCE [LARGE SCALE GENOMIC DNA]</scope>
    <source>
        <strain evidence="2 3">cv. Zhongwan 6</strain>
    </source>
</reference>
<dbReference type="GO" id="GO:0009640">
    <property type="term" value="P:photomorphogenesis"/>
    <property type="evidence" value="ECO:0007669"/>
    <property type="project" value="InterPro"/>
</dbReference>
<dbReference type="AlphaFoldDB" id="A0A9D4WNG1"/>
<dbReference type="InterPro" id="IPR044630">
    <property type="entry name" value="SPA1/2/3/4"/>
</dbReference>
<keyword evidence="1" id="KW-0175">Coiled coil</keyword>
<dbReference type="Proteomes" id="UP001058974">
    <property type="component" value="Chromosome 5"/>
</dbReference>
<dbReference type="PANTHER" id="PTHR44218">
    <property type="entry name" value="PROTEIN SPA1-RELATED 2"/>
    <property type="match status" value="1"/>
</dbReference>
<gene>
    <name evidence="2" type="ORF">KIW84_051851</name>
</gene>
<feature type="coiled-coil region" evidence="1">
    <location>
        <begin position="50"/>
        <end position="77"/>
    </location>
</feature>
<evidence type="ECO:0000313" key="3">
    <source>
        <dbReference type="Proteomes" id="UP001058974"/>
    </source>
</evidence>
<accession>A0A9D4WNG1</accession>
<name>A0A9D4WNG1_PEA</name>
<evidence type="ECO:0000256" key="1">
    <source>
        <dbReference type="SAM" id="Coils"/>
    </source>
</evidence>
<dbReference type="Gramene" id="Psat05G0185100-T2">
    <property type="protein sequence ID" value="KAI5404839.1"/>
    <property type="gene ID" value="KIW84_051851"/>
</dbReference>
<proteinExistence type="predicted"/>
<protein>
    <submittedName>
        <fullName evidence="2">Uncharacterized protein</fullName>
    </submittedName>
</protein>
<dbReference type="EMBL" id="JAMSHJ010000005">
    <property type="protein sequence ID" value="KAI5404839.1"/>
    <property type="molecule type" value="Genomic_DNA"/>
</dbReference>
<comment type="caution">
    <text evidence="2">The sequence shown here is derived from an EMBL/GenBank/DDBJ whole genome shotgun (WGS) entry which is preliminary data.</text>
</comment>
<evidence type="ECO:0000313" key="2">
    <source>
        <dbReference type="EMBL" id="KAI5404839.1"/>
    </source>
</evidence>
<sequence length="183" mass="20763">MDRHVTHKGEILQSEVINELQELCSEELSSCIDKEDVESELLLHFLISSKEQKQSDASKLFEQLKCLESDIEEAERRHSSRKSFVSSGLQNNYSCQKEIMPLRKELLSVEMLPTVSPISNTTGMRLMRGIGHLESAYFSMRSKVQLSETGATVHPEIIQDVLPHLICSPVQEVGLCVYQVWSI</sequence>
<dbReference type="PANTHER" id="PTHR44218:SF15">
    <property type="entry name" value="PROTEIN SPA1-RELATED 2"/>
    <property type="match status" value="1"/>
</dbReference>
<organism evidence="2 3">
    <name type="scientific">Pisum sativum</name>
    <name type="common">Garden pea</name>
    <name type="synonym">Lathyrus oleraceus</name>
    <dbReference type="NCBI Taxonomy" id="3888"/>
    <lineage>
        <taxon>Eukaryota</taxon>
        <taxon>Viridiplantae</taxon>
        <taxon>Streptophyta</taxon>
        <taxon>Embryophyta</taxon>
        <taxon>Tracheophyta</taxon>
        <taxon>Spermatophyta</taxon>
        <taxon>Magnoliopsida</taxon>
        <taxon>eudicotyledons</taxon>
        <taxon>Gunneridae</taxon>
        <taxon>Pentapetalae</taxon>
        <taxon>rosids</taxon>
        <taxon>fabids</taxon>
        <taxon>Fabales</taxon>
        <taxon>Fabaceae</taxon>
        <taxon>Papilionoideae</taxon>
        <taxon>50 kb inversion clade</taxon>
        <taxon>NPAAA clade</taxon>
        <taxon>Hologalegina</taxon>
        <taxon>IRL clade</taxon>
        <taxon>Fabeae</taxon>
        <taxon>Lathyrus</taxon>
    </lineage>
</organism>
<keyword evidence="3" id="KW-1185">Reference proteome</keyword>